<evidence type="ECO:0000256" key="1">
    <source>
        <dbReference type="SAM" id="SignalP"/>
    </source>
</evidence>
<feature type="signal peptide" evidence="1">
    <location>
        <begin position="1"/>
        <end position="22"/>
    </location>
</feature>
<protein>
    <submittedName>
        <fullName evidence="2">Uncharacterized protein</fullName>
    </submittedName>
</protein>
<sequence>MDSRNDGWFILTMVSVFGLAMAGDMDNQCLLDELTATVCSYCSKLPNGWNIPMQYCCRSSSLFQLCQICVEDEGACDAMYSEMDSMSDSSVEDEEDSREIEKRYGRIWLGRGKAFGKRSIGYDLGNEQIEKRYGKLFLDGRKRFGSFLLGKGSHWKK</sequence>
<evidence type="ECO:0000313" key="2">
    <source>
        <dbReference type="EMBL" id="KAL3872117.1"/>
    </source>
</evidence>
<gene>
    <name evidence="2" type="ORF">ACJMK2_040069</name>
</gene>
<feature type="chain" id="PRO_5044805207" evidence="1">
    <location>
        <begin position="23"/>
        <end position="157"/>
    </location>
</feature>
<proteinExistence type="predicted"/>
<name>A0ABD3WDX4_SINWO</name>
<evidence type="ECO:0000313" key="3">
    <source>
        <dbReference type="Proteomes" id="UP001634394"/>
    </source>
</evidence>
<reference evidence="2 3" key="1">
    <citation type="submission" date="2024-11" db="EMBL/GenBank/DDBJ databases">
        <title>Chromosome-level genome assembly of the freshwater bivalve Anodonta woodiana.</title>
        <authorList>
            <person name="Chen X."/>
        </authorList>
    </citation>
    <scope>NUCLEOTIDE SEQUENCE [LARGE SCALE GENOMIC DNA]</scope>
    <source>
        <strain evidence="2">MN2024</strain>
        <tissue evidence="2">Gills</tissue>
    </source>
</reference>
<keyword evidence="3" id="KW-1185">Reference proteome</keyword>
<accession>A0ABD3WDX4</accession>
<keyword evidence="1" id="KW-0732">Signal</keyword>
<dbReference type="AlphaFoldDB" id="A0ABD3WDX4"/>
<dbReference type="Proteomes" id="UP001634394">
    <property type="component" value="Unassembled WGS sequence"/>
</dbReference>
<organism evidence="2 3">
    <name type="scientific">Sinanodonta woodiana</name>
    <name type="common">Chinese pond mussel</name>
    <name type="synonym">Anodonta woodiana</name>
    <dbReference type="NCBI Taxonomy" id="1069815"/>
    <lineage>
        <taxon>Eukaryota</taxon>
        <taxon>Metazoa</taxon>
        <taxon>Spiralia</taxon>
        <taxon>Lophotrochozoa</taxon>
        <taxon>Mollusca</taxon>
        <taxon>Bivalvia</taxon>
        <taxon>Autobranchia</taxon>
        <taxon>Heteroconchia</taxon>
        <taxon>Palaeoheterodonta</taxon>
        <taxon>Unionida</taxon>
        <taxon>Unionoidea</taxon>
        <taxon>Unionidae</taxon>
        <taxon>Unioninae</taxon>
        <taxon>Sinanodonta</taxon>
    </lineage>
</organism>
<comment type="caution">
    <text evidence="2">The sequence shown here is derived from an EMBL/GenBank/DDBJ whole genome shotgun (WGS) entry which is preliminary data.</text>
</comment>
<dbReference type="EMBL" id="JBJQND010000007">
    <property type="protein sequence ID" value="KAL3872117.1"/>
    <property type="molecule type" value="Genomic_DNA"/>
</dbReference>